<feature type="region of interest" description="Disordered" evidence="1">
    <location>
        <begin position="20"/>
        <end position="57"/>
    </location>
</feature>
<dbReference type="HOGENOM" id="CLU_2989011_0_0_11"/>
<proteinExistence type="predicted"/>
<evidence type="ECO:0000256" key="1">
    <source>
        <dbReference type="SAM" id="MobiDB-lite"/>
    </source>
</evidence>
<protein>
    <submittedName>
        <fullName evidence="2">Uncharacterized protein</fullName>
    </submittedName>
</protein>
<organism evidence="2 3">
    <name type="scientific">Corynebacterium resistens (strain DSM 45100 / JCM 12819 / GTC 2026 / SICGH 158)</name>
    <dbReference type="NCBI Taxonomy" id="662755"/>
    <lineage>
        <taxon>Bacteria</taxon>
        <taxon>Bacillati</taxon>
        <taxon>Actinomycetota</taxon>
        <taxon>Actinomycetes</taxon>
        <taxon>Mycobacteriales</taxon>
        <taxon>Corynebacteriaceae</taxon>
        <taxon>Corynebacterium</taxon>
    </lineage>
</organism>
<gene>
    <name evidence="2" type="ordered locus">CRES_0695</name>
</gene>
<accession>F8DZF8</accession>
<keyword evidence="3" id="KW-1185">Reference proteome</keyword>
<evidence type="ECO:0000313" key="3">
    <source>
        <dbReference type="Proteomes" id="UP000000492"/>
    </source>
</evidence>
<dbReference type="KEGG" id="crd:CRES_0695"/>
<evidence type="ECO:0000313" key="2">
    <source>
        <dbReference type="EMBL" id="AEI09052.1"/>
    </source>
</evidence>
<sequence>MTRSLLETLAVSAFLETGGIRAPSEVASSETSVKATPIAPASAEAPTKATVSAEKRT</sequence>
<dbReference type="Proteomes" id="UP000000492">
    <property type="component" value="Chromosome"/>
</dbReference>
<dbReference type="EMBL" id="CP002857">
    <property type="protein sequence ID" value="AEI09052.1"/>
    <property type="molecule type" value="Genomic_DNA"/>
</dbReference>
<name>F8DZF8_CORRG</name>
<dbReference type="AlphaFoldDB" id="F8DZF8"/>
<reference evidence="2 3" key="1">
    <citation type="journal article" date="2012" name="BMC Genomics">
        <title>Complete genome sequence, lifestyle, and multi-drug resistance of the human pathogen Corynebacterium resistens DSM 45100 isolated from blood samples of a leukemia patient.</title>
        <authorList>
            <person name="Schroder J."/>
            <person name="Maus I."/>
            <person name="Meyer K."/>
            <person name="Wordemann S."/>
            <person name="Blom J."/>
            <person name="Jaenicke S."/>
            <person name="Schneider J."/>
            <person name="Trost E."/>
            <person name="Tauch A."/>
        </authorList>
    </citation>
    <scope>NUCLEOTIDE SEQUENCE [LARGE SCALE GENOMIC DNA]</scope>
    <source>
        <strain evidence="3">DSM 45100 / JCM 12819 / CCUG 50093 / GTC 2026 / SICGH 158</strain>
    </source>
</reference>